<dbReference type="GO" id="GO:0003676">
    <property type="term" value="F:nucleic acid binding"/>
    <property type="evidence" value="ECO:0007669"/>
    <property type="project" value="InterPro"/>
</dbReference>
<dbReference type="AlphaFoldDB" id="A0A937XCF3"/>
<gene>
    <name evidence="3" type="ORF">FJY68_03195</name>
</gene>
<reference evidence="3" key="1">
    <citation type="submission" date="2019-03" db="EMBL/GenBank/DDBJ databases">
        <title>Lake Tanganyika Metagenome-Assembled Genomes (MAGs).</title>
        <authorList>
            <person name="Tran P."/>
        </authorList>
    </citation>
    <scope>NUCLEOTIDE SEQUENCE</scope>
    <source>
        <strain evidence="3">K_DeepCast_150m_m2_040</strain>
    </source>
</reference>
<evidence type="ECO:0000259" key="2">
    <source>
        <dbReference type="PROSITE" id="PS50879"/>
    </source>
</evidence>
<dbReference type="InterPro" id="IPR002156">
    <property type="entry name" value="RNaseH_domain"/>
</dbReference>
<dbReference type="Gene3D" id="3.30.420.10">
    <property type="entry name" value="Ribonuclease H-like superfamily/Ribonuclease H"/>
    <property type="match status" value="1"/>
</dbReference>
<accession>A0A937XCF3</accession>
<feature type="region of interest" description="Disordered" evidence="1">
    <location>
        <begin position="140"/>
        <end position="160"/>
    </location>
</feature>
<comment type="caution">
    <text evidence="3">The sequence shown here is derived from an EMBL/GenBank/DDBJ whole genome shotgun (WGS) entry which is preliminary data.</text>
</comment>
<dbReference type="PANTHER" id="PTHR48475:SF1">
    <property type="entry name" value="RNASE H TYPE-1 DOMAIN-CONTAINING PROTEIN"/>
    <property type="match status" value="1"/>
</dbReference>
<dbReference type="EMBL" id="VGIR01000012">
    <property type="protein sequence ID" value="MBM3330843.1"/>
    <property type="molecule type" value="Genomic_DNA"/>
</dbReference>
<dbReference type="Proteomes" id="UP000779900">
    <property type="component" value="Unassembled WGS sequence"/>
</dbReference>
<dbReference type="Pfam" id="PF13456">
    <property type="entry name" value="RVT_3"/>
    <property type="match status" value="1"/>
</dbReference>
<evidence type="ECO:0000256" key="1">
    <source>
        <dbReference type="SAM" id="MobiDB-lite"/>
    </source>
</evidence>
<feature type="domain" description="RNase H type-1" evidence="2">
    <location>
        <begin position="18"/>
        <end position="152"/>
    </location>
</feature>
<dbReference type="PROSITE" id="PS50879">
    <property type="entry name" value="RNASE_H_1"/>
    <property type="match status" value="1"/>
</dbReference>
<dbReference type="InterPro" id="IPR012337">
    <property type="entry name" value="RNaseH-like_sf"/>
</dbReference>
<evidence type="ECO:0000313" key="3">
    <source>
        <dbReference type="EMBL" id="MBM3330843.1"/>
    </source>
</evidence>
<sequence length="160" mass="17587">MRSLRPDSDRRPGIVDPKLAGFLVQIDGSSLGNPGPAGIGVRITRPDGTVLKEISRFIGIRTNNQAEYEGLLCALSESSELGTGSVIIRTDSELVYFQMAGRYKVKNPELRQLHSRAREIVLQLPNVSIQLVRREQNKETDRLAKAAAQAADNRPGHGRT</sequence>
<proteinExistence type="predicted"/>
<name>A0A937XCF3_UNCW3</name>
<dbReference type="GO" id="GO:0004523">
    <property type="term" value="F:RNA-DNA hybrid ribonuclease activity"/>
    <property type="evidence" value="ECO:0007669"/>
    <property type="project" value="InterPro"/>
</dbReference>
<dbReference type="InterPro" id="IPR036397">
    <property type="entry name" value="RNaseH_sf"/>
</dbReference>
<protein>
    <submittedName>
        <fullName evidence="3">Ribonuclease HI family protein</fullName>
    </submittedName>
</protein>
<organism evidence="3 4">
    <name type="scientific">candidate division WOR-3 bacterium</name>
    <dbReference type="NCBI Taxonomy" id="2052148"/>
    <lineage>
        <taxon>Bacteria</taxon>
        <taxon>Bacteria division WOR-3</taxon>
    </lineage>
</organism>
<dbReference type="CDD" id="cd09279">
    <property type="entry name" value="RNase_HI_like"/>
    <property type="match status" value="1"/>
</dbReference>
<dbReference type="SUPFAM" id="SSF53098">
    <property type="entry name" value="Ribonuclease H-like"/>
    <property type="match status" value="1"/>
</dbReference>
<evidence type="ECO:0000313" key="4">
    <source>
        <dbReference type="Proteomes" id="UP000779900"/>
    </source>
</evidence>
<dbReference type="PANTHER" id="PTHR48475">
    <property type="entry name" value="RIBONUCLEASE H"/>
    <property type="match status" value="1"/>
</dbReference>